<evidence type="ECO:0000313" key="2">
    <source>
        <dbReference type="EMBL" id="KAE9048755.1"/>
    </source>
</evidence>
<dbReference type="InterPro" id="IPR052050">
    <property type="entry name" value="SecEffector_AnkRepeat"/>
</dbReference>
<dbReference type="Gene3D" id="1.25.40.20">
    <property type="entry name" value="Ankyrin repeat-containing domain"/>
    <property type="match status" value="1"/>
</dbReference>
<evidence type="ECO:0000313" key="3">
    <source>
        <dbReference type="Proteomes" id="UP000429607"/>
    </source>
</evidence>
<accession>A0A6A3NGL8</accession>
<sequence>MGDILIAEWLVEQGAEWRQVSDVIDGYVANQGRLDVLQWLYARGQIEKDLLLMLSAAKGGHFHVARWVIEVIEPHDGGTRIDTFPAVVFAIHTAASHGHLEIAKFLRECTKEVDASELEGLDGVVVIGSIEFVSGKTMREAAEKGCLDVVQWLYHEYGHDVDLFVNNDGTPTNAIDGAAGNGHLEVVQYLHGFPNSSDLASRKRKRGDESAIRSVPTCTEAAMNAAASHGHLAVVQWLHENRTEGCSTVAMDDAAASGHLRVLQWLHEHRTEGCTTAAMKNAARYGHLEVVRWLHYNTRVGWVYERSYGRRGDEWTSKHREMAACASIGRMHCRRDELSCRTWRVRRRKMASRESE</sequence>
<dbReference type="InterPro" id="IPR002110">
    <property type="entry name" value="Ankyrin_rpt"/>
</dbReference>
<protein>
    <submittedName>
        <fullName evidence="1">Uncharacterized protein</fullName>
    </submittedName>
</protein>
<dbReference type="AlphaFoldDB" id="A0A6A3NGL8"/>
<dbReference type="Proteomes" id="UP000435112">
    <property type="component" value="Unassembled WGS sequence"/>
</dbReference>
<dbReference type="EMBL" id="QXFU01000146">
    <property type="protein sequence ID" value="KAE9042477.1"/>
    <property type="molecule type" value="Genomic_DNA"/>
</dbReference>
<dbReference type="Proteomes" id="UP000429607">
    <property type="component" value="Unassembled WGS sequence"/>
</dbReference>
<dbReference type="EMBL" id="QXFV01000142">
    <property type="protein sequence ID" value="KAE9048755.1"/>
    <property type="molecule type" value="Genomic_DNA"/>
</dbReference>
<organism evidence="1 4">
    <name type="scientific">Phytophthora rubi</name>
    <dbReference type="NCBI Taxonomy" id="129364"/>
    <lineage>
        <taxon>Eukaryota</taxon>
        <taxon>Sar</taxon>
        <taxon>Stramenopiles</taxon>
        <taxon>Oomycota</taxon>
        <taxon>Peronosporomycetes</taxon>
        <taxon>Peronosporales</taxon>
        <taxon>Peronosporaceae</taxon>
        <taxon>Phytophthora</taxon>
    </lineage>
</organism>
<dbReference type="Pfam" id="PF13637">
    <property type="entry name" value="Ank_4"/>
    <property type="match status" value="2"/>
</dbReference>
<proteinExistence type="predicted"/>
<dbReference type="PANTHER" id="PTHR46586">
    <property type="entry name" value="ANKYRIN REPEAT-CONTAINING PROTEIN"/>
    <property type="match status" value="1"/>
</dbReference>
<evidence type="ECO:0000313" key="1">
    <source>
        <dbReference type="EMBL" id="KAE9042477.1"/>
    </source>
</evidence>
<gene>
    <name evidence="2" type="ORF">PR001_g3703</name>
    <name evidence="1" type="ORF">PR002_g3890</name>
</gene>
<comment type="caution">
    <text evidence="1">The sequence shown here is derived from an EMBL/GenBank/DDBJ whole genome shotgun (WGS) entry which is preliminary data.</text>
</comment>
<dbReference type="InterPro" id="IPR036770">
    <property type="entry name" value="Ankyrin_rpt-contain_sf"/>
</dbReference>
<name>A0A6A3NGL8_9STRA</name>
<dbReference type="SUPFAM" id="SSF48403">
    <property type="entry name" value="Ankyrin repeat"/>
    <property type="match status" value="1"/>
</dbReference>
<reference evidence="3 4" key="1">
    <citation type="submission" date="2018-09" db="EMBL/GenBank/DDBJ databases">
        <title>Genomic investigation of the strawberry pathogen Phytophthora fragariae indicates pathogenicity is determined by transcriptional variation in three key races.</title>
        <authorList>
            <person name="Adams T.M."/>
            <person name="Armitage A.D."/>
            <person name="Sobczyk M.K."/>
            <person name="Bates H.J."/>
            <person name="Dunwell J.M."/>
            <person name="Nellist C.F."/>
            <person name="Harrison R.J."/>
        </authorList>
    </citation>
    <scope>NUCLEOTIDE SEQUENCE [LARGE SCALE GENOMIC DNA]</scope>
    <source>
        <strain evidence="2 3">SCRP249</strain>
        <strain evidence="1 4">SCRP324</strain>
    </source>
</reference>
<dbReference type="PANTHER" id="PTHR46586:SF3">
    <property type="entry name" value="ANKYRIN REPEAT-CONTAINING PROTEIN"/>
    <property type="match status" value="1"/>
</dbReference>
<evidence type="ECO:0000313" key="4">
    <source>
        <dbReference type="Proteomes" id="UP000435112"/>
    </source>
</evidence>